<dbReference type="OrthoDB" id="7340997at2759"/>
<name>A0A7E5WN44_TRINI</name>
<dbReference type="RefSeq" id="XP_026742114.1">
    <property type="nucleotide sequence ID" value="XM_026886313.1"/>
</dbReference>
<dbReference type="GO" id="GO:0046785">
    <property type="term" value="P:microtubule polymerization"/>
    <property type="evidence" value="ECO:0007669"/>
    <property type="project" value="InterPro"/>
</dbReference>
<dbReference type="AlphaFoldDB" id="A0A7E5WN44"/>
<keyword evidence="2" id="KW-1185">Reference proteome</keyword>
<dbReference type="Proteomes" id="UP000322000">
    <property type="component" value="Chromosome 21"/>
</dbReference>
<evidence type="ECO:0000256" key="1">
    <source>
        <dbReference type="ARBA" id="ARBA00010994"/>
    </source>
</evidence>
<organism evidence="2 3">
    <name type="scientific">Trichoplusia ni</name>
    <name type="common">Cabbage looper</name>
    <dbReference type="NCBI Taxonomy" id="7111"/>
    <lineage>
        <taxon>Eukaryota</taxon>
        <taxon>Metazoa</taxon>
        <taxon>Ecdysozoa</taxon>
        <taxon>Arthropoda</taxon>
        <taxon>Hexapoda</taxon>
        <taxon>Insecta</taxon>
        <taxon>Pterygota</taxon>
        <taxon>Neoptera</taxon>
        <taxon>Endopterygota</taxon>
        <taxon>Lepidoptera</taxon>
        <taxon>Glossata</taxon>
        <taxon>Ditrysia</taxon>
        <taxon>Noctuoidea</taxon>
        <taxon>Noctuidae</taxon>
        <taxon>Plusiinae</taxon>
        <taxon>Trichoplusia</taxon>
    </lineage>
</organism>
<sequence>MEEEQATIESQFFAFAKLFDSKNRTGLTITLWNSDYWMRQASLLDDRKLTMTDTGILFNKFGKSEIDINEWLTFVSELCARKEFNEERFLEVLTNCGLPGETPVEVPQYRKFFSTYKSKHALVG</sequence>
<protein>
    <submittedName>
        <fullName evidence="3">Uncharacterized protein LOC113504151</fullName>
    </submittedName>
</protein>
<proteinExistence type="inferred from homology"/>
<comment type="similarity">
    <text evidence="1">Belongs to the TPPP family.</text>
</comment>
<reference evidence="3" key="1">
    <citation type="submission" date="2025-08" db="UniProtKB">
        <authorList>
            <consortium name="RefSeq"/>
        </authorList>
    </citation>
    <scope>IDENTIFICATION</scope>
</reference>
<dbReference type="GeneID" id="113504151"/>
<dbReference type="InParanoid" id="A0A7E5WN44"/>
<evidence type="ECO:0000313" key="3">
    <source>
        <dbReference type="RefSeq" id="XP_026742114.1"/>
    </source>
</evidence>
<accession>A0A7E5WN44</accession>
<dbReference type="Gene3D" id="1.10.238.10">
    <property type="entry name" value="EF-hand"/>
    <property type="match status" value="1"/>
</dbReference>
<dbReference type="Pfam" id="PF05517">
    <property type="entry name" value="p25-alpha"/>
    <property type="match status" value="1"/>
</dbReference>
<dbReference type="InterPro" id="IPR011992">
    <property type="entry name" value="EF-hand-dom_pair"/>
</dbReference>
<evidence type="ECO:0000313" key="2">
    <source>
        <dbReference type="Proteomes" id="UP000322000"/>
    </source>
</evidence>
<dbReference type="InterPro" id="IPR008907">
    <property type="entry name" value="TPP/p25"/>
</dbReference>
<dbReference type="GO" id="GO:0015631">
    <property type="term" value="F:tubulin binding"/>
    <property type="evidence" value="ECO:0007669"/>
    <property type="project" value="InterPro"/>
</dbReference>
<dbReference type="KEGG" id="tnl:113504151"/>
<dbReference type="SUPFAM" id="SSF47473">
    <property type="entry name" value="EF-hand"/>
    <property type="match status" value="1"/>
</dbReference>
<gene>
    <name evidence="3" type="primary">LOC113504151</name>
</gene>